<dbReference type="InterPro" id="IPR050300">
    <property type="entry name" value="GDXG_lipolytic_enzyme"/>
</dbReference>
<reference evidence="4 5" key="1">
    <citation type="submission" date="2024-06" db="EMBL/GenBank/DDBJ databases">
        <title>The Natural Products Discovery Center: Release of the First 8490 Sequenced Strains for Exploring Actinobacteria Biosynthetic Diversity.</title>
        <authorList>
            <person name="Kalkreuter E."/>
            <person name="Kautsar S.A."/>
            <person name="Yang D."/>
            <person name="Bader C.D."/>
            <person name="Teijaro C.N."/>
            <person name="Fluegel L."/>
            <person name="Davis C.M."/>
            <person name="Simpson J.R."/>
            <person name="Lauterbach L."/>
            <person name="Steele A.D."/>
            <person name="Gui C."/>
            <person name="Meng S."/>
            <person name="Li G."/>
            <person name="Viehrig K."/>
            <person name="Ye F."/>
            <person name="Su P."/>
            <person name="Kiefer A.F."/>
            <person name="Nichols A."/>
            <person name="Cepeda A.J."/>
            <person name="Yan W."/>
            <person name="Fan B."/>
            <person name="Jiang Y."/>
            <person name="Adhikari A."/>
            <person name="Zheng C.-J."/>
            <person name="Schuster L."/>
            <person name="Cowan T.M."/>
            <person name="Smanski M.J."/>
            <person name="Chevrette M.G."/>
            <person name="De Carvalho L.P.S."/>
            <person name="Shen B."/>
        </authorList>
    </citation>
    <scope>NUCLEOTIDE SEQUENCE [LARGE SCALE GENOMIC DNA]</scope>
    <source>
        <strain evidence="4 5">NPDC046851</strain>
    </source>
</reference>
<keyword evidence="5" id="KW-1185">Reference proteome</keyword>
<proteinExistence type="predicted"/>
<evidence type="ECO:0000259" key="3">
    <source>
        <dbReference type="Pfam" id="PF20434"/>
    </source>
</evidence>
<gene>
    <name evidence="4" type="ORF">ABZ931_14520</name>
</gene>
<evidence type="ECO:0000256" key="2">
    <source>
        <dbReference type="SAM" id="MobiDB-lite"/>
    </source>
</evidence>
<dbReference type="Gene3D" id="3.40.50.1820">
    <property type="entry name" value="alpha/beta hydrolase"/>
    <property type="match status" value="1"/>
</dbReference>
<protein>
    <submittedName>
        <fullName evidence="4">Alpha/beta hydrolase</fullName>
    </submittedName>
</protein>
<dbReference type="InterPro" id="IPR049492">
    <property type="entry name" value="BD-FAE-like_dom"/>
</dbReference>
<dbReference type="GO" id="GO:0016787">
    <property type="term" value="F:hydrolase activity"/>
    <property type="evidence" value="ECO:0007669"/>
    <property type="project" value="UniProtKB-KW"/>
</dbReference>
<evidence type="ECO:0000313" key="5">
    <source>
        <dbReference type="Proteomes" id="UP001551189"/>
    </source>
</evidence>
<feature type="domain" description="BD-FAE-like" evidence="3">
    <location>
        <begin position="20"/>
        <end position="241"/>
    </location>
</feature>
<dbReference type="PANTHER" id="PTHR48081">
    <property type="entry name" value="AB HYDROLASE SUPERFAMILY PROTEIN C4A8.06C"/>
    <property type="match status" value="1"/>
</dbReference>
<name>A0ABV3AYG0_9ACTN</name>
<evidence type="ECO:0000313" key="4">
    <source>
        <dbReference type="EMBL" id="MEU6802213.1"/>
    </source>
</evidence>
<accession>A0ABV3AYG0</accession>
<feature type="region of interest" description="Disordered" evidence="2">
    <location>
        <begin position="272"/>
        <end position="293"/>
    </location>
</feature>
<dbReference type="InterPro" id="IPR029058">
    <property type="entry name" value="AB_hydrolase_fold"/>
</dbReference>
<dbReference type="EMBL" id="JBEYXT010000053">
    <property type="protein sequence ID" value="MEU6802213.1"/>
    <property type="molecule type" value="Genomic_DNA"/>
</dbReference>
<dbReference type="Pfam" id="PF20434">
    <property type="entry name" value="BD-FAE"/>
    <property type="match status" value="1"/>
</dbReference>
<keyword evidence="1 4" id="KW-0378">Hydrolase</keyword>
<sequence>MTKDLAYAPADPPGTQGHLLDLYLPRGPRPAPLVIFSSGSGWLADSGRQGADQVAAQLNPHGFAVAGVAVRSSGQARFPAQLHDIKAAIRWLRAHATTYNLDPGRIAIMGDSSGGWVTAMAAVTGDIPDLEGEVGTRGPSSAVQAAVPFYPPTDFLQMDAHMVDGCKPFNAVFGLTDCHADPRSPESLLLGFPIKDRPDRVAAANPLTYIGARRTPPFLIFHGERDLFVPYHQSRLLYERLAATGNEARLISLPHAGHGPLVALLTDQETRRDAYEEAVEQGRATPPRPTTPSWQTVVSFLEQRLSVPSAK</sequence>
<organism evidence="4 5">
    <name type="scientific">Streptomyces neyagawaensis</name>
    <dbReference type="NCBI Taxonomy" id="42238"/>
    <lineage>
        <taxon>Bacteria</taxon>
        <taxon>Bacillati</taxon>
        <taxon>Actinomycetota</taxon>
        <taxon>Actinomycetes</taxon>
        <taxon>Kitasatosporales</taxon>
        <taxon>Streptomycetaceae</taxon>
        <taxon>Streptomyces</taxon>
    </lineage>
</organism>
<comment type="caution">
    <text evidence="4">The sequence shown here is derived from an EMBL/GenBank/DDBJ whole genome shotgun (WGS) entry which is preliminary data.</text>
</comment>
<evidence type="ECO:0000256" key="1">
    <source>
        <dbReference type="ARBA" id="ARBA00022801"/>
    </source>
</evidence>
<dbReference type="SUPFAM" id="SSF53474">
    <property type="entry name" value="alpha/beta-Hydrolases"/>
    <property type="match status" value="1"/>
</dbReference>
<dbReference type="Proteomes" id="UP001551189">
    <property type="component" value="Unassembled WGS sequence"/>
</dbReference>
<dbReference type="PANTHER" id="PTHR48081:SF13">
    <property type="entry name" value="ALPHA_BETA HYDROLASE"/>
    <property type="match status" value="1"/>
</dbReference>
<dbReference type="RefSeq" id="WP_359695229.1">
    <property type="nucleotide sequence ID" value="NZ_JBEYXT010000053.1"/>
</dbReference>